<dbReference type="CDD" id="cd13578">
    <property type="entry name" value="PBP2_Bug27"/>
    <property type="match status" value="1"/>
</dbReference>
<evidence type="ECO:0000313" key="4">
    <source>
        <dbReference type="Proteomes" id="UP000316798"/>
    </source>
</evidence>
<dbReference type="AlphaFoldDB" id="A0A515DDL1"/>
<keyword evidence="2" id="KW-0732">Signal</keyword>
<comment type="similarity">
    <text evidence="1">Belongs to the UPF0065 (bug) family.</text>
</comment>
<dbReference type="InterPro" id="IPR005064">
    <property type="entry name" value="BUG"/>
</dbReference>
<evidence type="ECO:0000313" key="3">
    <source>
        <dbReference type="EMBL" id="QDL38494.1"/>
    </source>
</evidence>
<proteinExistence type="inferred from homology"/>
<sequence>MHRRTLLIAGAFALSISSAAFAQDTYPNKPIKLIVGYAPGGSADIAARLAAQKLTLELKQPVIVENRPGAGGNIGSEVVAHARPDGYTLLMAATAQIVINPSLYKKMTFDPAKDLAPITLMQNEYNLMVVTPSVPAKTLKEFIAYAKANPTAVTFASPGIGTPAHLAGELMNQLAGLKMLHVPYKGTAPAVSDLVAGHVTMAIDNMPALLPQVKAGALRALAVASEHRAPAAPDVPTAQEAGLPGFVVPAWKGMMAPAGTPRPIIDKLHAAMVKILAMPDVRKQMINLGAEPAGGTPEQFAEMIKAQTVKWAALVKSTGTTLD</sequence>
<dbReference type="OrthoDB" id="8678477at2"/>
<dbReference type="PANTHER" id="PTHR42928">
    <property type="entry name" value="TRICARBOXYLATE-BINDING PROTEIN"/>
    <property type="match status" value="1"/>
</dbReference>
<dbReference type="RefSeq" id="WP_142819940.1">
    <property type="nucleotide sequence ID" value="NZ_CP035503.1"/>
</dbReference>
<dbReference type="Proteomes" id="UP000316798">
    <property type="component" value="Chromosome"/>
</dbReference>
<feature type="signal peptide" evidence="2">
    <location>
        <begin position="1"/>
        <end position="22"/>
    </location>
</feature>
<name>A0A515DDL1_9BURK</name>
<evidence type="ECO:0000256" key="1">
    <source>
        <dbReference type="ARBA" id="ARBA00006987"/>
    </source>
</evidence>
<organism evidence="3 4">
    <name type="scientific">Rhodoferax sediminis</name>
    <dbReference type="NCBI Taxonomy" id="2509614"/>
    <lineage>
        <taxon>Bacteria</taxon>
        <taxon>Pseudomonadati</taxon>
        <taxon>Pseudomonadota</taxon>
        <taxon>Betaproteobacteria</taxon>
        <taxon>Burkholderiales</taxon>
        <taxon>Comamonadaceae</taxon>
        <taxon>Rhodoferax</taxon>
    </lineage>
</organism>
<dbReference type="Gene3D" id="3.40.190.150">
    <property type="entry name" value="Bordetella uptake gene, domain 1"/>
    <property type="match status" value="1"/>
</dbReference>
<feature type="chain" id="PRO_5021972590" evidence="2">
    <location>
        <begin position="23"/>
        <end position="323"/>
    </location>
</feature>
<accession>A0A515DDL1</accession>
<dbReference type="Gene3D" id="3.40.190.10">
    <property type="entry name" value="Periplasmic binding protein-like II"/>
    <property type="match status" value="1"/>
</dbReference>
<dbReference type="EMBL" id="CP035503">
    <property type="protein sequence ID" value="QDL38494.1"/>
    <property type="molecule type" value="Genomic_DNA"/>
</dbReference>
<dbReference type="PIRSF" id="PIRSF017082">
    <property type="entry name" value="YflP"/>
    <property type="match status" value="1"/>
</dbReference>
<dbReference type="PANTHER" id="PTHR42928:SF5">
    <property type="entry name" value="BLR1237 PROTEIN"/>
    <property type="match status" value="1"/>
</dbReference>
<dbReference type="SUPFAM" id="SSF53850">
    <property type="entry name" value="Periplasmic binding protein-like II"/>
    <property type="match status" value="1"/>
</dbReference>
<dbReference type="InterPro" id="IPR042100">
    <property type="entry name" value="Bug_dom1"/>
</dbReference>
<dbReference type="KEGG" id="rhf:EUB48_15245"/>
<dbReference type="Pfam" id="PF03401">
    <property type="entry name" value="TctC"/>
    <property type="match status" value="1"/>
</dbReference>
<protein>
    <submittedName>
        <fullName evidence="3">Tripartite tricarboxylate transporter substrate binding protein</fullName>
    </submittedName>
</protein>
<gene>
    <name evidence="3" type="ORF">EUB48_15245</name>
</gene>
<evidence type="ECO:0000256" key="2">
    <source>
        <dbReference type="SAM" id="SignalP"/>
    </source>
</evidence>
<keyword evidence="4" id="KW-1185">Reference proteome</keyword>
<reference evidence="3 4" key="1">
    <citation type="submission" date="2019-01" db="EMBL/GenBank/DDBJ databases">
        <title>Genomic insights into a novel species Rhodoferax sp.</title>
        <authorList>
            <person name="Jin L."/>
        </authorList>
    </citation>
    <scope>NUCLEOTIDE SEQUENCE [LARGE SCALE GENOMIC DNA]</scope>
    <source>
        <strain evidence="3 4">CHu59-6-5</strain>
    </source>
</reference>